<organism evidence="3 4">
    <name type="scientific">Pseudocercospora fijiensis (strain CIRAD86)</name>
    <name type="common">Black leaf streak disease fungus</name>
    <name type="synonym">Mycosphaerella fijiensis</name>
    <dbReference type="NCBI Taxonomy" id="383855"/>
    <lineage>
        <taxon>Eukaryota</taxon>
        <taxon>Fungi</taxon>
        <taxon>Dikarya</taxon>
        <taxon>Ascomycota</taxon>
        <taxon>Pezizomycotina</taxon>
        <taxon>Dothideomycetes</taxon>
        <taxon>Dothideomycetidae</taxon>
        <taxon>Mycosphaerellales</taxon>
        <taxon>Mycosphaerellaceae</taxon>
        <taxon>Pseudocercospora</taxon>
    </lineage>
</organism>
<dbReference type="InterPro" id="IPR001810">
    <property type="entry name" value="F-box_dom"/>
</dbReference>
<evidence type="ECO:0000313" key="4">
    <source>
        <dbReference type="Proteomes" id="UP000016932"/>
    </source>
</evidence>
<dbReference type="OrthoDB" id="3650197at2759"/>
<dbReference type="HOGENOM" id="CLU_906503_0_0_1"/>
<evidence type="ECO:0000259" key="2">
    <source>
        <dbReference type="Pfam" id="PF00646"/>
    </source>
</evidence>
<feature type="region of interest" description="Disordered" evidence="1">
    <location>
        <begin position="87"/>
        <end position="110"/>
    </location>
</feature>
<protein>
    <recommendedName>
        <fullName evidence="2">F-box domain-containing protein</fullName>
    </recommendedName>
</protein>
<dbReference type="KEGG" id="pfj:MYCFIDRAFT_175081"/>
<dbReference type="Pfam" id="PF00646">
    <property type="entry name" value="F-box"/>
    <property type="match status" value="1"/>
</dbReference>
<reference evidence="3 4" key="1">
    <citation type="journal article" date="2012" name="PLoS Pathog.">
        <title>Diverse lifestyles and strategies of plant pathogenesis encoded in the genomes of eighteen Dothideomycetes fungi.</title>
        <authorList>
            <person name="Ohm R.A."/>
            <person name="Feau N."/>
            <person name="Henrissat B."/>
            <person name="Schoch C.L."/>
            <person name="Horwitz B.A."/>
            <person name="Barry K.W."/>
            <person name="Condon B.J."/>
            <person name="Copeland A.C."/>
            <person name="Dhillon B."/>
            <person name="Glaser F."/>
            <person name="Hesse C.N."/>
            <person name="Kosti I."/>
            <person name="LaButti K."/>
            <person name="Lindquist E.A."/>
            <person name="Lucas S."/>
            <person name="Salamov A.A."/>
            <person name="Bradshaw R.E."/>
            <person name="Ciuffetti L."/>
            <person name="Hamelin R.C."/>
            <person name="Kema G.H.J."/>
            <person name="Lawrence C."/>
            <person name="Scott J.A."/>
            <person name="Spatafora J.W."/>
            <person name="Turgeon B.G."/>
            <person name="de Wit P.J.G.M."/>
            <person name="Zhong S."/>
            <person name="Goodwin S.B."/>
            <person name="Grigoriev I.V."/>
        </authorList>
    </citation>
    <scope>NUCLEOTIDE SEQUENCE [LARGE SCALE GENOMIC DNA]</scope>
    <source>
        <strain evidence="3 4">CIRAD86</strain>
    </source>
</reference>
<evidence type="ECO:0000313" key="3">
    <source>
        <dbReference type="EMBL" id="EME83653.1"/>
    </source>
</evidence>
<keyword evidence="4" id="KW-1185">Reference proteome</keyword>
<evidence type="ECO:0000256" key="1">
    <source>
        <dbReference type="SAM" id="MobiDB-lite"/>
    </source>
</evidence>
<dbReference type="EMBL" id="KB446558">
    <property type="protein sequence ID" value="EME83653.1"/>
    <property type="molecule type" value="Genomic_DNA"/>
</dbReference>
<gene>
    <name evidence="3" type="ORF">MYCFIDRAFT_175081</name>
</gene>
<sequence length="307" mass="35121">MSWVCAEKEFATWTVRSGSRTAQHKRTFQGLPPRSLVQHTPQQRTLRRLRSKTHRIAGKLIGSSYGAAILTASRTTSILRPKIATPQKLKKTRKPRRVPSPAMNAQPGPTAAARVFDTPELAEMIFLHLPLKNLCVAMQINKKSYQIINNPSSKEMRQNRYLDAVPNDTTTFLDPNTEKVFKPTCKDWIAFHPFLERLFHRSSVSIRELAETFVPESVQEQLIVQPYQRNMYFYSYDPRDYWPGRGSWCTMAQGKSGGKIKTLVKHAKKHVEMRGDAADNLVMLHFDPPWLGVAGGLNRWAYDREIS</sequence>
<feature type="domain" description="F-box" evidence="2">
    <location>
        <begin position="119"/>
        <end position="154"/>
    </location>
</feature>
<accession>M3B2R1</accession>
<proteinExistence type="predicted"/>
<dbReference type="AlphaFoldDB" id="M3B2R1"/>
<dbReference type="VEuPathDB" id="FungiDB:MYCFIDRAFT_175081"/>
<dbReference type="RefSeq" id="XP_007926820.1">
    <property type="nucleotide sequence ID" value="XM_007928629.1"/>
</dbReference>
<dbReference type="Proteomes" id="UP000016932">
    <property type="component" value="Unassembled WGS sequence"/>
</dbReference>
<name>M3B2R1_PSEFD</name>
<feature type="compositionally biased region" description="Basic residues" evidence="1">
    <location>
        <begin position="88"/>
        <end position="97"/>
    </location>
</feature>
<dbReference type="GeneID" id="19333320"/>